<feature type="DNA-binding region" description="HMG box" evidence="3">
    <location>
        <begin position="85"/>
        <end position="154"/>
    </location>
</feature>
<keyword evidence="7" id="KW-1185">Reference proteome</keyword>
<evidence type="ECO:0000256" key="1">
    <source>
        <dbReference type="ARBA" id="ARBA00023125"/>
    </source>
</evidence>
<comment type="caution">
    <text evidence="6">The sequence shown here is derived from an EMBL/GenBank/DDBJ whole genome shotgun (WGS) entry which is preliminary data.</text>
</comment>
<feature type="domain" description="HMG box" evidence="5">
    <location>
        <begin position="85"/>
        <end position="154"/>
    </location>
</feature>
<accession>A0A9W9DKE1</accession>
<keyword evidence="2" id="KW-0804">Transcription</keyword>
<dbReference type="SUPFAM" id="SSF47095">
    <property type="entry name" value="HMG-box"/>
    <property type="match status" value="1"/>
</dbReference>
<reference evidence="6" key="1">
    <citation type="submission" date="2022-08" db="EMBL/GenBank/DDBJ databases">
        <title>A Global Phylogenomic Analysis of the Shiitake Genus Lentinula.</title>
        <authorList>
            <consortium name="DOE Joint Genome Institute"/>
            <person name="Sierra-Patev S."/>
            <person name="Min B."/>
            <person name="Naranjo-Ortiz M."/>
            <person name="Looney B."/>
            <person name="Konkel Z."/>
            <person name="Slot J.C."/>
            <person name="Sakamoto Y."/>
            <person name="Steenwyk J.L."/>
            <person name="Rokas A."/>
            <person name="Carro J."/>
            <person name="Camarero S."/>
            <person name="Ferreira P."/>
            <person name="Molpeceres G."/>
            <person name="Ruiz-Duenas F.J."/>
            <person name="Serrano A."/>
            <person name="Henrissat B."/>
            <person name="Drula E."/>
            <person name="Hughes K.W."/>
            <person name="Mata J.L."/>
            <person name="Ishikawa N.K."/>
            <person name="Vargas-Isla R."/>
            <person name="Ushijima S."/>
            <person name="Smith C.A."/>
            <person name="Ahrendt S."/>
            <person name="Andreopoulos W."/>
            <person name="He G."/>
            <person name="Labutti K."/>
            <person name="Lipzen A."/>
            <person name="Ng V."/>
            <person name="Riley R."/>
            <person name="Sandor L."/>
            <person name="Barry K."/>
            <person name="Martinez A.T."/>
            <person name="Xiao Y."/>
            <person name="Gibbons J.G."/>
            <person name="Terashima K."/>
            <person name="Grigoriev I.V."/>
            <person name="Hibbett D.S."/>
        </authorList>
    </citation>
    <scope>NUCLEOTIDE SEQUENCE</scope>
    <source>
        <strain evidence="6">JLM2183</strain>
    </source>
</reference>
<gene>
    <name evidence="6" type="ORF">J3R30DRAFT_735506</name>
</gene>
<dbReference type="SMART" id="SM00398">
    <property type="entry name" value="HMG"/>
    <property type="match status" value="1"/>
</dbReference>
<dbReference type="Gene3D" id="1.10.30.10">
    <property type="entry name" value="High mobility group box domain"/>
    <property type="match status" value="1"/>
</dbReference>
<dbReference type="InterPro" id="IPR009071">
    <property type="entry name" value="HMG_box_dom"/>
</dbReference>
<evidence type="ECO:0000313" key="7">
    <source>
        <dbReference type="Proteomes" id="UP001150266"/>
    </source>
</evidence>
<feature type="compositionally biased region" description="Polar residues" evidence="4">
    <location>
        <begin position="327"/>
        <end position="340"/>
    </location>
</feature>
<evidence type="ECO:0000256" key="2">
    <source>
        <dbReference type="ARBA" id="ARBA00023163"/>
    </source>
</evidence>
<name>A0A9W9DKE1_9AGAR</name>
<protein>
    <recommendedName>
        <fullName evidence="5">HMG box domain-containing protein</fullName>
    </recommendedName>
</protein>
<dbReference type="GO" id="GO:0001228">
    <property type="term" value="F:DNA-binding transcription activator activity, RNA polymerase II-specific"/>
    <property type="evidence" value="ECO:0007669"/>
    <property type="project" value="TreeGrafter"/>
</dbReference>
<dbReference type="InterPro" id="IPR036910">
    <property type="entry name" value="HMG_box_dom_sf"/>
</dbReference>
<keyword evidence="1 3" id="KW-0238">DNA-binding</keyword>
<dbReference type="InterPro" id="IPR050140">
    <property type="entry name" value="SRY-related_HMG-box_TF-like"/>
</dbReference>
<sequence length="397" mass="44738">MPATRKVSTRNKVNGGRVFNSASKQFGQTTYEVGRNITQHTYVNAVAEEHLDSVETSYMRFPSPNVELTPSTMRRRASKKGEDHIPRPPNAFMLFRSDFVRQSYVPGSIETNHSSLSKMIGNCWKLLPDEEKAVWYRKASAEKAKHKDMYPDYRFRPVHNRKPKDQVMSASSSAAAASMAPRGCGNRSADKLDLHWDKQQREELITECSMQGITKDDLFIQIQQWDREHGLETKNHHLEYTPLYSSYSSIAIPTLPLLTPVSAPPSRPHSMTPSKYPFRRSSAVSLHGSQYYTHGYDHNFHLSLPLLPPLLSEYSHCVSSPPPETDLTPQQQTISGAQSSQRASSLPVLALMDRLNPSSAVVPYEFGFESSLLEARVQPYRTLRTGMGQHHDGAPPL</sequence>
<dbReference type="GO" id="GO:0030154">
    <property type="term" value="P:cell differentiation"/>
    <property type="evidence" value="ECO:0007669"/>
    <property type="project" value="TreeGrafter"/>
</dbReference>
<dbReference type="GO" id="GO:0005634">
    <property type="term" value="C:nucleus"/>
    <property type="evidence" value="ECO:0007669"/>
    <property type="project" value="UniProtKB-UniRule"/>
</dbReference>
<dbReference type="PANTHER" id="PTHR10270">
    <property type="entry name" value="SOX TRANSCRIPTION FACTOR"/>
    <property type="match status" value="1"/>
</dbReference>
<organism evidence="6 7">
    <name type="scientific">Lentinula aciculospora</name>
    <dbReference type="NCBI Taxonomy" id="153920"/>
    <lineage>
        <taxon>Eukaryota</taxon>
        <taxon>Fungi</taxon>
        <taxon>Dikarya</taxon>
        <taxon>Basidiomycota</taxon>
        <taxon>Agaricomycotina</taxon>
        <taxon>Agaricomycetes</taxon>
        <taxon>Agaricomycetidae</taxon>
        <taxon>Agaricales</taxon>
        <taxon>Marasmiineae</taxon>
        <taxon>Omphalotaceae</taxon>
        <taxon>Lentinula</taxon>
    </lineage>
</organism>
<dbReference type="GO" id="GO:0000978">
    <property type="term" value="F:RNA polymerase II cis-regulatory region sequence-specific DNA binding"/>
    <property type="evidence" value="ECO:0007669"/>
    <property type="project" value="TreeGrafter"/>
</dbReference>
<feature type="region of interest" description="Disordered" evidence="4">
    <location>
        <begin position="317"/>
        <end position="340"/>
    </location>
</feature>
<dbReference type="Pfam" id="PF00505">
    <property type="entry name" value="HMG_box"/>
    <property type="match status" value="1"/>
</dbReference>
<dbReference type="PROSITE" id="PS50118">
    <property type="entry name" value="HMG_BOX_2"/>
    <property type="match status" value="1"/>
</dbReference>
<evidence type="ECO:0000259" key="5">
    <source>
        <dbReference type="PROSITE" id="PS50118"/>
    </source>
</evidence>
<evidence type="ECO:0000256" key="3">
    <source>
        <dbReference type="PROSITE-ProRule" id="PRU00267"/>
    </source>
</evidence>
<proteinExistence type="predicted"/>
<dbReference type="OrthoDB" id="6247875at2759"/>
<evidence type="ECO:0000256" key="4">
    <source>
        <dbReference type="SAM" id="MobiDB-lite"/>
    </source>
</evidence>
<keyword evidence="3" id="KW-0539">Nucleus</keyword>
<dbReference type="CDD" id="cd01389">
    <property type="entry name" value="HMG-box_ROX1-like"/>
    <property type="match status" value="1"/>
</dbReference>
<evidence type="ECO:0000313" key="6">
    <source>
        <dbReference type="EMBL" id="KAJ4473837.1"/>
    </source>
</evidence>
<dbReference type="EMBL" id="JAOTPV010000017">
    <property type="protein sequence ID" value="KAJ4473837.1"/>
    <property type="molecule type" value="Genomic_DNA"/>
</dbReference>
<dbReference type="Proteomes" id="UP001150266">
    <property type="component" value="Unassembled WGS sequence"/>
</dbReference>
<dbReference type="PANTHER" id="PTHR10270:SF161">
    <property type="entry name" value="SEX-DETERMINING REGION Y PROTEIN"/>
    <property type="match status" value="1"/>
</dbReference>
<dbReference type="AlphaFoldDB" id="A0A9W9DKE1"/>